<dbReference type="KEGG" id="bbet:F8237_35110"/>
<sequence>MSRAAQIVWWLEQVEAARRAVAEARAERRRPRRPGALDEDVRARRARVAPLPKTPPAQDIIRGATITGEWDEERARSIPAASGGGGAGPGTAPLRGAPSPISGGFGASGTAMSSGGAGQGGPLGRARQLAAGYQPAVIKVVSYARGVTRATATGQYVQREDVPLETHDGRLLTNREAVADEIKAWSADFSKRAESQDVGAFRLKFEGVSDNAEGRAAYQKAIAAGFSGHRYAARVDVDDKGALEAHVVAAMAGSGKERFRIREAQAADRDHDARPRRLDSVSAAAVRARIEAASAIDGQAVLIRPGATSHGRDGVTYRLNKLIEKDAALDDRGKSLSNVADARVAAREWGPSLRSQSARDTMHLIISAKAGTDVAAFTDAARAFLHDRFADHKFMFGVHTDKESAGHIHAHAVITVKNESGQKIRPNRDTFAEWREVYAQHAQAQGLKIVATTAKERASSQSYGPKDKAIVEAADRPRPAREARDRAYAADPANQRLIDNARQRIRVARTNPIRLPMSAPDRKVVNESIVAWKAVTVEQPSNRMAKDMLERLLMAQTVGAILHTIGKRVELLSKEGDMPITSEQMVQDLRLMNEAVSRTSDLLDGETKQQFRETSARYLETLANRIDLQRMQERGVQQLAQAEVEAIVGVNADRLIERAQEIRIKEEFEATSDEYLASSAIDAERRQEGRGGIDQASQQELRAERAIVAGSQQSAAREAREAAAAAEAARSIAEHPAQPLPAALIQTDGLAKLRAEQEKIVRELEAEKPSLQSIKGQRLR</sequence>
<accession>A0A5P6PH50</accession>
<evidence type="ECO:0000256" key="1">
    <source>
        <dbReference type="SAM" id="MobiDB-lite"/>
    </source>
</evidence>
<dbReference type="InterPro" id="IPR005094">
    <property type="entry name" value="Endonuclease_MobA/VirD2"/>
</dbReference>
<gene>
    <name evidence="3" type="ORF">F8237_35110</name>
</gene>
<protein>
    <submittedName>
        <fullName evidence="3">Relaxase/mobilization nuclease domain-containing protein</fullName>
    </submittedName>
</protein>
<reference evidence="4" key="1">
    <citation type="submission" date="2019-10" db="EMBL/GenBank/DDBJ databases">
        <title>Complete Genome Sequence of Bradyrhizobium betae type strain PL7HG1T.</title>
        <authorList>
            <person name="Bromfield E.S.P."/>
            <person name="Cloutier S."/>
        </authorList>
    </citation>
    <scope>NUCLEOTIDE SEQUENCE [LARGE SCALE GENOMIC DNA]</scope>
    <source>
        <strain evidence="4">PL7HG1</strain>
        <plasmid evidence="4">pbbpl7hg1</plasmid>
    </source>
</reference>
<feature type="domain" description="MobA/VirD2-like nuclease" evidence="2">
    <location>
        <begin position="353"/>
        <end position="447"/>
    </location>
</feature>
<organism evidence="3 4">
    <name type="scientific">Bradyrhizobium betae</name>
    <dbReference type="NCBI Taxonomy" id="244734"/>
    <lineage>
        <taxon>Bacteria</taxon>
        <taxon>Pseudomonadati</taxon>
        <taxon>Pseudomonadota</taxon>
        <taxon>Alphaproteobacteria</taxon>
        <taxon>Hyphomicrobiales</taxon>
        <taxon>Nitrobacteraceae</taxon>
        <taxon>Bradyrhizobium</taxon>
    </lineage>
</organism>
<evidence type="ECO:0000313" key="3">
    <source>
        <dbReference type="EMBL" id="QFI77546.1"/>
    </source>
</evidence>
<dbReference type="Pfam" id="PF03432">
    <property type="entry name" value="Relaxase"/>
    <property type="match status" value="1"/>
</dbReference>
<evidence type="ECO:0000313" key="4">
    <source>
        <dbReference type="Proteomes" id="UP000325641"/>
    </source>
</evidence>
<dbReference type="EMBL" id="CP044544">
    <property type="protein sequence ID" value="QFI77546.1"/>
    <property type="molecule type" value="Genomic_DNA"/>
</dbReference>
<evidence type="ECO:0000259" key="2">
    <source>
        <dbReference type="Pfam" id="PF03432"/>
    </source>
</evidence>
<dbReference type="RefSeq" id="WP_100957211.1">
    <property type="nucleotide sequence ID" value="NZ_CP044544.1"/>
</dbReference>
<feature type="region of interest" description="Disordered" evidence="1">
    <location>
        <begin position="78"/>
        <end position="123"/>
    </location>
</feature>
<dbReference type="Proteomes" id="UP000325641">
    <property type="component" value="Plasmid pBbPL7HG1"/>
</dbReference>
<dbReference type="AlphaFoldDB" id="A0A5P6PH50"/>
<geneLocation type="plasmid" evidence="4">
    <name>pbbpl7hg1</name>
</geneLocation>
<proteinExistence type="predicted"/>
<keyword evidence="3" id="KW-0614">Plasmid</keyword>
<dbReference type="OrthoDB" id="7199783at2"/>
<name>A0A5P6PH50_9BRAD</name>